<dbReference type="EMBL" id="NEXC01000113">
    <property type="protein sequence ID" value="PSN81960.1"/>
    <property type="molecule type" value="Genomic_DNA"/>
</dbReference>
<protein>
    <submittedName>
        <fullName evidence="1">Uncharacterized protein</fullName>
    </submittedName>
</protein>
<accession>A0A2R6A6F2</accession>
<proteinExistence type="predicted"/>
<dbReference type="Proteomes" id="UP000240880">
    <property type="component" value="Unassembled WGS sequence"/>
</dbReference>
<dbReference type="AlphaFoldDB" id="A0A2R6A6F2"/>
<gene>
    <name evidence="1" type="ORF">B9Q01_09375</name>
</gene>
<organism evidence="1 2">
    <name type="scientific">Candidatus Marsarchaeota G1 archaeon OSP_D</name>
    <dbReference type="NCBI Taxonomy" id="1978155"/>
    <lineage>
        <taxon>Archaea</taxon>
        <taxon>Candidatus Marsarchaeota</taxon>
        <taxon>Candidatus Marsarchaeota group 1</taxon>
    </lineage>
</organism>
<comment type="caution">
    <text evidence="1">The sequence shown here is derived from an EMBL/GenBank/DDBJ whole genome shotgun (WGS) entry which is preliminary data.</text>
</comment>
<sequence>MEYTTKLMVTNQAYNFLKTCLGILWLLDATLQLQPLMFTKLFPEEVVLPAFESLPFKAFFILSGFKGAEDPVRKGGDG</sequence>
<name>A0A2R6A6F2_9ARCH</name>
<evidence type="ECO:0000313" key="2">
    <source>
        <dbReference type="Proteomes" id="UP000240880"/>
    </source>
</evidence>
<reference evidence="1 2" key="1">
    <citation type="submission" date="2017-04" db="EMBL/GenBank/DDBJ databases">
        <title>Novel microbial lineages endemic to geothermal iron-oxide mats fill important gaps in the evolutionary history of Archaea.</title>
        <authorList>
            <person name="Jay Z.J."/>
            <person name="Beam J.P."/>
            <person name="Dlakic M."/>
            <person name="Rusch D.B."/>
            <person name="Kozubal M.A."/>
            <person name="Inskeep W.P."/>
        </authorList>
    </citation>
    <scope>NUCLEOTIDE SEQUENCE [LARGE SCALE GENOMIC DNA]</scope>
    <source>
        <strain evidence="1">OSP_D</strain>
    </source>
</reference>
<evidence type="ECO:0000313" key="1">
    <source>
        <dbReference type="EMBL" id="PSN81960.1"/>
    </source>
</evidence>